<keyword evidence="1" id="KW-0472">Membrane</keyword>
<sequence length="124" mass="14305">MGSSKDSSSYYSILRISKKHCHDILLMVVVVNILVGLVCLYKYMGTDDKWTAEPKRREKVLALAVFLFLSTCALCWFIMRKDQQKWESEERCLVIDRPPSYESCVSGEHPPPSYFTVINTIHIV</sequence>
<proteinExistence type="predicted"/>
<evidence type="ECO:0000256" key="1">
    <source>
        <dbReference type="SAM" id="Phobius"/>
    </source>
</evidence>
<keyword evidence="1" id="KW-0812">Transmembrane</keyword>
<dbReference type="EMBL" id="GBRD01008463">
    <property type="protein sequence ID" value="JAG57358.1"/>
    <property type="molecule type" value="Transcribed_RNA"/>
</dbReference>
<protein>
    <submittedName>
        <fullName evidence="2">Uncharacterized protein</fullName>
    </submittedName>
</protein>
<keyword evidence="1" id="KW-1133">Transmembrane helix</keyword>
<feature type="transmembrane region" description="Helical" evidence="1">
    <location>
        <begin position="24"/>
        <end position="44"/>
    </location>
</feature>
<feature type="transmembrane region" description="Helical" evidence="1">
    <location>
        <begin position="60"/>
        <end position="79"/>
    </location>
</feature>
<name>A0A0K8SVN0_LYGHE</name>
<dbReference type="AlphaFoldDB" id="A0A0K8SVN0"/>
<evidence type="ECO:0000313" key="2">
    <source>
        <dbReference type="EMBL" id="JAG57358.1"/>
    </source>
</evidence>
<organism evidence="2">
    <name type="scientific">Lygus hesperus</name>
    <name type="common">Western plant bug</name>
    <dbReference type="NCBI Taxonomy" id="30085"/>
    <lineage>
        <taxon>Eukaryota</taxon>
        <taxon>Metazoa</taxon>
        <taxon>Ecdysozoa</taxon>
        <taxon>Arthropoda</taxon>
        <taxon>Hexapoda</taxon>
        <taxon>Insecta</taxon>
        <taxon>Pterygota</taxon>
        <taxon>Neoptera</taxon>
        <taxon>Paraneoptera</taxon>
        <taxon>Hemiptera</taxon>
        <taxon>Heteroptera</taxon>
        <taxon>Panheteroptera</taxon>
        <taxon>Cimicomorpha</taxon>
        <taxon>Miridae</taxon>
        <taxon>Mirini</taxon>
        <taxon>Lygus</taxon>
    </lineage>
</organism>
<accession>A0A0K8SVN0</accession>
<reference evidence="2" key="1">
    <citation type="submission" date="2014-09" db="EMBL/GenBank/DDBJ databases">
        <authorList>
            <person name="Magalhaes I.L.F."/>
            <person name="Oliveira U."/>
            <person name="Santos F.R."/>
            <person name="Vidigal T.H.D.A."/>
            <person name="Brescovit A.D."/>
            <person name="Santos A.J."/>
        </authorList>
    </citation>
    <scope>NUCLEOTIDE SEQUENCE</scope>
</reference>